<dbReference type="SUPFAM" id="SSF103473">
    <property type="entry name" value="MFS general substrate transporter"/>
    <property type="match status" value="1"/>
</dbReference>
<sequence>MSSRLALPPWLRVAAAMFAVGWGANQFAAMLLVYRDEDGFSSEAVTGLFGAYALGLIPALLVFGPISDRVGRRRVMRPVLVLSIAATVVLVVGGHSLAVLLVGRLMAGVASGAAFAPGSAWIKELSADRPGGTGARRAALALSAGFGSGPLVAGAVAQWLPAPTLLPYVPHLVLMALVVPIAWHAPEPAAPAADTSRHGHEVWRVLRGRPFVLGILLTAPWVFGAASTSFATIPTFVDVDVAPVAVTGALCGLTLWTGAFVQPFGKRLGDARLIIAAGLLAATCGLLLGVVVARTDLAWLLPLVAVLLGTAYGLVLVGGLTAIELMAHRDDLATLNAVFYSLTYIGFAAPLLSTLALRAVSPTALMAIGAAVALLTIPAALASRVSPRR</sequence>
<dbReference type="Pfam" id="PF07690">
    <property type="entry name" value="MFS_1"/>
    <property type="match status" value="1"/>
</dbReference>
<dbReference type="GO" id="GO:0022857">
    <property type="term" value="F:transmembrane transporter activity"/>
    <property type="evidence" value="ECO:0007669"/>
    <property type="project" value="InterPro"/>
</dbReference>
<keyword evidence="5 7" id="KW-1133">Transmembrane helix</keyword>
<feature type="transmembrane region" description="Helical" evidence="7">
    <location>
        <begin position="12"/>
        <end position="32"/>
    </location>
</feature>
<keyword evidence="6 7" id="KW-0472">Membrane</keyword>
<evidence type="ECO:0000256" key="6">
    <source>
        <dbReference type="ARBA" id="ARBA00023136"/>
    </source>
</evidence>
<dbReference type="InterPro" id="IPR020846">
    <property type="entry name" value="MFS_dom"/>
</dbReference>
<dbReference type="AlphaFoldDB" id="A0A371P2C0"/>
<evidence type="ECO:0000256" key="5">
    <source>
        <dbReference type="ARBA" id="ARBA00022989"/>
    </source>
</evidence>
<evidence type="ECO:0000256" key="2">
    <source>
        <dbReference type="ARBA" id="ARBA00022448"/>
    </source>
</evidence>
<comment type="caution">
    <text evidence="9">The sequence shown here is derived from an EMBL/GenBank/DDBJ whole genome shotgun (WGS) entry which is preliminary data.</text>
</comment>
<dbReference type="EMBL" id="QUBR01000002">
    <property type="protein sequence ID" value="REK70092.1"/>
    <property type="molecule type" value="Genomic_DNA"/>
</dbReference>
<evidence type="ECO:0000256" key="4">
    <source>
        <dbReference type="ARBA" id="ARBA00022692"/>
    </source>
</evidence>
<feature type="transmembrane region" description="Helical" evidence="7">
    <location>
        <begin position="138"/>
        <end position="159"/>
    </location>
</feature>
<feature type="transmembrane region" description="Helical" evidence="7">
    <location>
        <begin position="273"/>
        <end position="293"/>
    </location>
</feature>
<dbReference type="PANTHER" id="PTHR23517:SF13">
    <property type="entry name" value="MAJOR FACILITATOR SUPERFAMILY MFS_1"/>
    <property type="match status" value="1"/>
</dbReference>
<protein>
    <submittedName>
        <fullName evidence="9">MFS transporter</fullName>
    </submittedName>
</protein>
<comment type="subcellular location">
    <subcellularLocation>
        <location evidence="1">Cell membrane</location>
        <topology evidence="1">Multi-pass membrane protein</topology>
    </subcellularLocation>
</comment>
<reference evidence="9 10" key="1">
    <citation type="submission" date="2018-08" db="EMBL/GenBank/DDBJ databases">
        <title>Aeromicrobium sp. M2KJ-4, whole genome shotgun sequence.</title>
        <authorList>
            <person name="Tuo L."/>
        </authorList>
    </citation>
    <scope>NUCLEOTIDE SEQUENCE [LARGE SCALE GENOMIC DNA]</scope>
    <source>
        <strain evidence="9 10">M2KJ-4</strain>
    </source>
</reference>
<feature type="transmembrane region" description="Helical" evidence="7">
    <location>
        <begin position="242"/>
        <end position="261"/>
    </location>
</feature>
<dbReference type="OrthoDB" id="5242249at2"/>
<feature type="transmembrane region" description="Helical" evidence="7">
    <location>
        <begin position="44"/>
        <end position="63"/>
    </location>
</feature>
<dbReference type="InterPro" id="IPR036259">
    <property type="entry name" value="MFS_trans_sf"/>
</dbReference>
<dbReference type="InterPro" id="IPR050171">
    <property type="entry name" value="MFS_Transporters"/>
</dbReference>
<feature type="transmembrane region" description="Helical" evidence="7">
    <location>
        <begin position="363"/>
        <end position="382"/>
    </location>
</feature>
<dbReference type="InterPro" id="IPR011701">
    <property type="entry name" value="MFS"/>
</dbReference>
<dbReference type="Proteomes" id="UP000265581">
    <property type="component" value="Unassembled WGS sequence"/>
</dbReference>
<feature type="domain" description="Major facilitator superfamily (MFS) profile" evidence="8">
    <location>
        <begin position="9"/>
        <end position="389"/>
    </location>
</feature>
<feature type="transmembrane region" description="Helical" evidence="7">
    <location>
        <begin position="337"/>
        <end position="357"/>
    </location>
</feature>
<name>A0A371P2C0_9ACTN</name>
<gene>
    <name evidence="9" type="ORF">DX116_13015</name>
</gene>
<feature type="transmembrane region" description="Helical" evidence="7">
    <location>
        <begin position="75"/>
        <end position="92"/>
    </location>
</feature>
<feature type="transmembrane region" description="Helical" evidence="7">
    <location>
        <begin position="98"/>
        <end position="117"/>
    </location>
</feature>
<proteinExistence type="predicted"/>
<feature type="transmembrane region" description="Helical" evidence="7">
    <location>
        <begin position="211"/>
        <end position="236"/>
    </location>
</feature>
<keyword evidence="10" id="KW-1185">Reference proteome</keyword>
<evidence type="ECO:0000313" key="10">
    <source>
        <dbReference type="Proteomes" id="UP000265581"/>
    </source>
</evidence>
<evidence type="ECO:0000256" key="7">
    <source>
        <dbReference type="SAM" id="Phobius"/>
    </source>
</evidence>
<dbReference type="GO" id="GO:0005886">
    <property type="term" value="C:plasma membrane"/>
    <property type="evidence" value="ECO:0007669"/>
    <property type="project" value="UniProtKB-SubCell"/>
</dbReference>
<evidence type="ECO:0000313" key="9">
    <source>
        <dbReference type="EMBL" id="REK70092.1"/>
    </source>
</evidence>
<evidence type="ECO:0000256" key="1">
    <source>
        <dbReference type="ARBA" id="ARBA00004651"/>
    </source>
</evidence>
<dbReference type="PANTHER" id="PTHR23517">
    <property type="entry name" value="RESISTANCE PROTEIN MDTM, PUTATIVE-RELATED-RELATED"/>
    <property type="match status" value="1"/>
</dbReference>
<keyword evidence="3" id="KW-1003">Cell membrane</keyword>
<organism evidence="9 10">
    <name type="scientific">Aeromicrobium endophyticum</name>
    <dbReference type="NCBI Taxonomy" id="2292704"/>
    <lineage>
        <taxon>Bacteria</taxon>
        <taxon>Bacillati</taxon>
        <taxon>Actinomycetota</taxon>
        <taxon>Actinomycetes</taxon>
        <taxon>Propionibacteriales</taxon>
        <taxon>Nocardioidaceae</taxon>
        <taxon>Aeromicrobium</taxon>
    </lineage>
</organism>
<keyword evidence="2" id="KW-0813">Transport</keyword>
<accession>A0A371P2C0</accession>
<evidence type="ECO:0000259" key="8">
    <source>
        <dbReference type="PROSITE" id="PS50850"/>
    </source>
</evidence>
<evidence type="ECO:0000256" key="3">
    <source>
        <dbReference type="ARBA" id="ARBA00022475"/>
    </source>
</evidence>
<feature type="transmembrane region" description="Helical" evidence="7">
    <location>
        <begin position="165"/>
        <end position="183"/>
    </location>
</feature>
<dbReference type="PROSITE" id="PS50850">
    <property type="entry name" value="MFS"/>
    <property type="match status" value="1"/>
</dbReference>
<dbReference type="RefSeq" id="WP_119704690.1">
    <property type="nucleotide sequence ID" value="NZ_JBHSOI010000002.1"/>
</dbReference>
<dbReference type="Gene3D" id="1.20.1250.20">
    <property type="entry name" value="MFS general substrate transporter like domains"/>
    <property type="match status" value="1"/>
</dbReference>
<feature type="transmembrane region" description="Helical" evidence="7">
    <location>
        <begin position="299"/>
        <end position="325"/>
    </location>
</feature>
<keyword evidence="4 7" id="KW-0812">Transmembrane</keyword>